<dbReference type="EMBL" id="WWVW01000021">
    <property type="protein sequence ID" value="MZL78061.1"/>
    <property type="molecule type" value="Genomic_DNA"/>
</dbReference>
<reference evidence="1 2" key="1">
    <citation type="journal article" date="2019" name="Nat. Med.">
        <title>A library of human gut bacterial isolates paired with longitudinal multiomics data enables mechanistic microbiome research.</title>
        <authorList>
            <person name="Poyet M."/>
            <person name="Groussin M."/>
            <person name="Gibbons S.M."/>
            <person name="Avila-Pacheco J."/>
            <person name="Jiang X."/>
            <person name="Kearney S.M."/>
            <person name="Perrotta A.R."/>
            <person name="Berdy B."/>
            <person name="Zhao S."/>
            <person name="Lieberman T.D."/>
            <person name="Swanson P.K."/>
            <person name="Smith M."/>
            <person name="Roesemann S."/>
            <person name="Alexander J.E."/>
            <person name="Rich S.A."/>
            <person name="Livny J."/>
            <person name="Vlamakis H."/>
            <person name="Clish C."/>
            <person name="Bullock K."/>
            <person name="Deik A."/>
            <person name="Scott J."/>
            <person name="Pierce K.A."/>
            <person name="Xavier R.J."/>
            <person name="Alm E.J."/>
        </authorList>
    </citation>
    <scope>NUCLEOTIDE SEQUENCE [LARGE SCALE GENOMIC DNA]</scope>
    <source>
        <strain evidence="1 2">BIOML-A1</strain>
    </source>
</reference>
<accession>A0ABW9X5Z6</accession>
<organism evidence="1 2">
    <name type="scientific">Blautia massiliensis</name>
    <name type="common">ex Durand et al. 2017</name>
    <dbReference type="NCBI Taxonomy" id="1737424"/>
    <lineage>
        <taxon>Bacteria</taxon>
        <taxon>Bacillati</taxon>
        <taxon>Bacillota</taxon>
        <taxon>Clostridia</taxon>
        <taxon>Lachnospirales</taxon>
        <taxon>Lachnospiraceae</taxon>
        <taxon>Blautia</taxon>
    </lineage>
</organism>
<keyword evidence="2" id="KW-1185">Reference proteome</keyword>
<dbReference type="Proteomes" id="UP000452293">
    <property type="component" value="Unassembled WGS sequence"/>
</dbReference>
<gene>
    <name evidence="1" type="ORF">GT718_11945</name>
</gene>
<sequence length="49" mass="5315">MSKITKETSKTLASEIIEDLEKEARNKDLAIIALLTTVLAMGLLGKGKQ</sequence>
<comment type="caution">
    <text evidence="1">The sequence shown here is derived from an EMBL/GenBank/DDBJ whole genome shotgun (WGS) entry which is preliminary data.</text>
</comment>
<evidence type="ECO:0000313" key="1">
    <source>
        <dbReference type="EMBL" id="MZL78061.1"/>
    </source>
</evidence>
<name>A0ABW9X5Z6_9FIRM</name>
<protein>
    <submittedName>
        <fullName evidence="1">Uncharacterized protein</fullName>
    </submittedName>
</protein>
<proteinExistence type="predicted"/>
<dbReference type="RefSeq" id="WP_161206369.1">
    <property type="nucleotide sequence ID" value="NZ_WWVV01000020.1"/>
</dbReference>
<evidence type="ECO:0000313" key="2">
    <source>
        <dbReference type="Proteomes" id="UP000452293"/>
    </source>
</evidence>